<feature type="domain" description="HTH arsR-type" evidence="4">
    <location>
        <begin position="1"/>
        <end position="95"/>
    </location>
</feature>
<name>A0ABQ6AUC8_9BRAD</name>
<keyword evidence="6" id="KW-1185">Reference proteome</keyword>
<dbReference type="PRINTS" id="PR00778">
    <property type="entry name" value="HTHARSR"/>
</dbReference>
<dbReference type="InterPro" id="IPR036388">
    <property type="entry name" value="WH-like_DNA-bd_sf"/>
</dbReference>
<dbReference type="PANTHER" id="PTHR43132">
    <property type="entry name" value="ARSENICAL RESISTANCE OPERON REPRESSOR ARSR-RELATED"/>
    <property type="match status" value="1"/>
</dbReference>
<evidence type="ECO:0000256" key="3">
    <source>
        <dbReference type="ARBA" id="ARBA00023163"/>
    </source>
</evidence>
<sequence>MEKTDAVAALAALAQDNRLDVFRLLVQAGPDGMTAGAIADALDLAPNTLTFHFDRLRMAGLATVRREGRSMIYAAQFETMNALLGFLTENCCGGAPCAPDATCKPARKRTKVPAREDRP</sequence>
<keyword evidence="3" id="KW-0804">Transcription</keyword>
<reference evidence="6" key="1">
    <citation type="journal article" date="2019" name="Int. J. Syst. Evol. Microbiol.">
        <title>The Global Catalogue of Microorganisms (GCM) 10K type strain sequencing project: providing services to taxonomists for standard genome sequencing and annotation.</title>
        <authorList>
            <consortium name="The Broad Institute Genomics Platform"/>
            <consortium name="The Broad Institute Genome Sequencing Center for Infectious Disease"/>
            <person name="Wu L."/>
            <person name="Ma J."/>
        </authorList>
    </citation>
    <scope>NUCLEOTIDE SEQUENCE [LARGE SCALE GENOMIC DNA]</scope>
    <source>
        <strain evidence="6">NBRC 102520</strain>
    </source>
</reference>
<comment type="caution">
    <text evidence="5">The sequence shown here is derived from an EMBL/GenBank/DDBJ whole genome shotgun (WGS) entry which is preliminary data.</text>
</comment>
<dbReference type="SMART" id="SM00418">
    <property type="entry name" value="HTH_ARSR"/>
    <property type="match status" value="1"/>
</dbReference>
<dbReference type="EMBL" id="BSOW01000005">
    <property type="protein sequence ID" value="GLR85158.1"/>
    <property type="molecule type" value="Genomic_DNA"/>
</dbReference>
<dbReference type="InterPro" id="IPR001845">
    <property type="entry name" value="HTH_ArsR_DNA-bd_dom"/>
</dbReference>
<evidence type="ECO:0000313" key="5">
    <source>
        <dbReference type="EMBL" id="GLR85158.1"/>
    </source>
</evidence>
<accession>A0ABQ6AUC8</accession>
<dbReference type="PROSITE" id="PS50987">
    <property type="entry name" value="HTH_ARSR_2"/>
    <property type="match status" value="1"/>
</dbReference>
<gene>
    <name evidence="5" type="ORF">GCM10007857_18680</name>
</gene>
<keyword evidence="1" id="KW-0805">Transcription regulation</keyword>
<evidence type="ECO:0000259" key="4">
    <source>
        <dbReference type="PROSITE" id="PS50987"/>
    </source>
</evidence>
<dbReference type="InterPro" id="IPR011991">
    <property type="entry name" value="ArsR-like_HTH"/>
</dbReference>
<evidence type="ECO:0000256" key="2">
    <source>
        <dbReference type="ARBA" id="ARBA00023125"/>
    </source>
</evidence>
<dbReference type="SUPFAM" id="SSF46785">
    <property type="entry name" value="Winged helix' DNA-binding domain"/>
    <property type="match status" value="1"/>
</dbReference>
<dbReference type="InterPro" id="IPR036390">
    <property type="entry name" value="WH_DNA-bd_sf"/>
</dbReference>
<proteinExistence type="predicted"/>
<protein>
    <submittedName>
        <fullName evidence="5">Transcriptional regulator</fullName>
    </submittedName>
</protein>
<evidence type="ECO:0000313" key="6">
    <source>
        <dbReference type="Proteomes" id="UP001156905"/>
    </source>
</evidence>
<dbReference type="Pfam" id="PF12840">
    <property type="entry name" value="HTH_20"/>
    <property type="match status" value="1"/>
</dbReference>
<dbReference type="Gene3D" id="1.10.10.10">
    <property type="entry name" value="Winged helix-like DNA-binding domain superfamily/Winged helix DNA-binding domain"/>
    <property type="match status" value="1"/>
</dbReference>
<dbReference type="InterPro" id="IPR051011">
    <property type="entry name" value="Metal_resp_trans_reg"/>
</dbReference>
<evidence type="ECO:0000256" key="1">
    <source>
        <dbReference type="ARBA" id="ARBA00023015"/>
    </source>
</evidence>
<keyword evidence="2" id="KW-0238">DNA-binding</keyword>
<organism evidence="5 6">
    <name type="scientific">Bradyrhizobium iriomotense</name>
    <dbReference type="NCBI Taxonomy" id="441950"/>
    <lineage>
        <taxon>Bacteria</taxon>
        <taxon>Pseudomonadati</taxon>
        <taxon>Pseudomonadota</taxon>
        <taxon>Alphaproteobacteria</taxon>
        <taxon>Hyphomicrobiales</taxon>
        <taxon>Nitrobacteraceae</taxon>
        <taxon>Bradyrhizobium</taxon>
    </lineage>
</organism>
<dbReference type="Proteomes" id="UP001156905">
    <property type="component" value="Unassembled WGS sequence"/>
</dbReference>
<dbReference type="CDD" id="cd00090">
    <property type="entry name" value="HTH_ARSR"/>
    <property type="match status" value="1"/>
</dbReference>
<dbReference type="PANTHER" id="PTHR43132:SF2">
    <property type="entry name" value="ARSENICAL RESISTANCE OPERON REPRESSOR ARSR-RELATED"/>
    <property type="match status" value="1"/>
</dbReference>
<dbReference type="RefSeq" id="WP_284264001.1">
    <property type="nucleotide sequence ID" value="NZ_BSOW01000005.1"/>
</dbReference>